<feature type="region of interest" description="Disordered" evidence="1">
    <location>
        <begin position="501"/>
        <end position="523"/>
    </location>
</feature>
<organism evidence="4 5">
    <name type="scientific">Teratosphaeria destructans</name>
    <dbReference type="NCBI Taxonomy" id="418781"/>
    <lineage>
        <taxon>Eukaryota</taxon>
        <taxon>Fungi</taxon>
        <taxon>Dikarya</taxon>
        <taxon>Ascomycota</taxon>
        <taxon>Pezizomycotina</taxon>
        <taxon>Dothideomycetes</taxon>
        <taxon>Dothideomycetidae</taxon>
        <taxon>Mycosphaerellales</taxon>
        <taxon>Teratosphaeriaceae</taxon>
        <taxon>Teratosphaeria</taxon>
    </lineage>
</organism>
<dbReference type="PROSITE" id="PS51212">
    <property type="entry name" value="WSC"/>
    <property type="match status" value="1"/>
</dbReference>
<dbReference type="OrthoDB" id="74764at2759"/>
<keyword evidence="5" id="KW-1185">Reference proteome</keyword>
<dbReference type="AlphaFoldDB" id="A0A9W7SP81"/>
<dbReference type="Pfam" id="PF09362">
    <property type="entry name" value="DUF1996"/>
    <property type="match status" value="1"/>
</dbReference>
<dbReference type="PANTHER" id="PTHR43662:SF3">
    <property type="entry name" value="DOMAIN PROTEIN, PUTATIVE (AFU_ORTHOLOGUE AFUA_6G11970)-RELATED"/>
    <property type="match status" value="1"/>
</dbReference>
<feature type="compositionally biased region" description="Basic residues" evidence="1">
    <location>
        <begin position="505"/>
        <end position="523"/>
    </location>
</feature>
<proteinExistence type="predicted"/>
<reference evidence="4 5" key="2">
    <citation type="journal article" date="2021" name="Curr. Genet.">
        <title>Genetic response to nitrogen starvation in the aggressive Eucalyptus foliar pathogen Teratosphaeria destructans.</title>
        <authorList>
            <person name="Havenga M."/>
            <person name="Wingfield B.D."/>
            <person name="Wingfield M.J."/>
            <person name="Dreyer L.L."/>
            <person name="Roets F."/>
            <person name="Aylward J."/>
        </authorList>
    </citation>
    <scope>NUCLEOTIDE SEQUENCE [LARGE SCALE GENOMIC DNA]</scope>
    <source>
        <strain evidence="4">CMW44962</strain>
    </source>
</reference>
<name>A0A9W7SP81_9PEZI</name>
<evidence type="ECO:0000313" key="4">
    <source>
        <dbReference type="EMBL" id="KAH9826032.1"/>
    </source>
</evidence>
<dbReference type="InterPro" id="IPR002889">
    <property type="entry name" value="WSC_carb-bd"/>
</dbReference>
<evidence type="ECO:0000313" key="5">
    <source>
        <dbReference type="Proteomes" id="UP001138500"/>
    </source>
</evidence>
<dbReference type="SMART" id="SM00321">
    <property type="entry name" value="WSC"/>
    <property type="match status" value="1"/>
</dbReference>
<evidence type="ECO:0000256" key="1">
    <source>
        <dbReference type="SAM" id="MobiDB-lite"/>
    </source>
</evidence>
<evidence type="ECO:0000259" key="3">
    <source>
        <dbReference type="PROSITE" id="PS51212"/>
    </source>
</evidence>
<protein>
    <recommendedName>
        <fullName evidence="3">WSC domain-containing protein</fullName>
    </recommendedName>
</protein>
<dbReference type="Proteomes" id="UP001138500">
    <property type="component" value="Unassembled WGS sequence"/>
</dbReference>
<keyword evidence="2" id="KW-0732">Signal</keyword>
<dbReference type="InterPro" id="IPR018535">
    <property type="entry name" value="DUF1996"/>
</dbReference>
<accession>A0A9W7SP81</accession>
<reference evidence="4 5" key="1">
    <citation type="journal article" date="2018" name="IMA Fungus">
        <title>IMA Genome-F 10: Nine draft genome sequences of Claviceps purpurea s.lat., including C. arundinis, C. humidiphila, and C. cf. spartinae, pseudomolecules for the pitch canker pathogen Fusarium circinatum, draft genome of Davidsoniella eucalypti, Grosmannia galeiformis, Quambalaria eucalypti, and Teratosphaeria destructans.</title>
        <authorList>
            <person name="Wingfield B.D."/>
            <person name="Liu M."/>
            <person name="Nguyen H.D."/>
            <person name="Lane F.A."/>
            <person name="Morgan S.W."/>
            <person name="De Vos L."/>
            <person name="Wilken P.M."/>
            <person name="Duong T.A."/>
            <person name="Aylward J."/>
            <person name="Coetzee M.P."/>
            <person name="Dadej K."/>
            <person name="De Beer Z.W."/>
            <person name="Findlay W."/>
            <person name="Havenga M."/>
            <person name="Kolarik M."/>
            <person name="Menzies J.G."/>
            <person name="Naidoo K."/>
            <person name="Pochopski O."/>
            <person name="Shoukouhi P."/>
            <person name="Santana Q.C."/>
            <person name="Seifert K.A."/>
            <person name="Soal N."/>
            <person name="Steenkamp E.T."/>
            <person name="Tatham C.T."/>
            <person name="van der Nest M.A."/>
            <person name="Wingfield M.J."/>
        </authorList>
    </citation>
    <scope>NUCLEOTIDE SEQUENCE [LARGE SCALE GENOMIC DNA]</scope>
    <source>
        <strain evidence="4">CMW44962</strain>
    </source>
</reference>
<feature type="chain" id="PRO_5040819519" description="WSC domain-containing protein" evidence="2">
    <location>
        <begin position="24"/>
        <end position="523"/>
    </location>
</feature>
<dbReference type="PANTHER" id="PTHR43662">
    <property type="match status" value="1"/>
</dbReference>
<feature type="domain" description="WSC" evidence="3">
    <location>
        <begin position="373"/>
        <end position="469"/>
    </location>
</feature>
<dbReference type="EMBL" id="RIBY02002045">
    <property type="protein sequence ID" value="KAH9826032.1"/>
    <property type="molecule type" value="Genomic_DNA"/>
</dbReference>
<evidence type="ECO:0000256" key="2">
    <source>
        <dbReference type="SAM" id="SignalP"/>
    </source>
</evidence>
<feature type="signal peptide" evidence="2">
    <location>
        <begin position="1"/>
        <end position="23"/>
    </location>
</feature>
<sequence>MAGPKMKALAIAAATAFTSPAAAFWRMPCPGRLALERIDPIVAPGAVSNHVHTVSGGSGFGFNTSYEQQRNSACSSCPIKQDLSAYWTPKLYWMNDEGTLFEDVPQAGEGDGTTGGLTVYYEQRYSNTTDEKVLAFPENFRMLAGDPFQRNETNATAAPGQAVSFVCLDYSGVNAEQVLNIPGKNCPDGLRAQVYFPSCWDGVNLDSEDHSSHMAYPIGNSYDNGACPPSHPVRLISIFYEVIYQTGLFKDRWFKNGSHPFVFAMGDRTGYGFHGDFVNGWNVTILQQAADECTNDSGLLSDCKVFDDLFSNEECQSCRLPQSVNEKVTGNLTSLPGCQYITSGPSYASVPDCTTAYIAEPLPDYTDVTSFLDWEYVGCANDSMATRTFSGSTTANDNMTVEYCINYCKGEGYSLAGLEYATQCYCDNKYSDVSRKPNPRIYGQCMEPCAGDAGQICGGASALSVYQSCDGGSCVNAKFHVNGTQPQNASTSTIHDSTLVDGASKRKRDRHAHHLHAHGVHRG</sequence>
<dbReference type="Pfam" id="PF01822">
    <property type="entry name" value="WSC"/>
    <property type="match status" value="1"/>
</dbReference>
<comment type="caution">
    <text evidence="4">The sequence shown here is derived from an EMBL/GenBank/DDBJ whole genome shotgun (WGS) entry which is preliminary data.</text>
</comment>
<gene>
    <name evidence="4" type="ORF">Tdes44962_MAKER03815</name>
</gene>